<proteinExistence type="predicted"/>
<keyword evidence="1" id="KW-0378">Hydrolase</keyword>
<protein>
    <submittedName>
        <fullName evidence="1">Alpha/beta hydrolase</fullName>
    </submittedName>
</protein>
<dbReference type="OrthoDB" id="6402248at2"/>
<dbReference type="AlphaFoldDB" id="A0A2W0HAG1"/>
<dbReference type="RefSeq" id="WP_110517220.1">
    <property type="nucleotide sequence ID" value="NZ_PDOF01000001.1"/>
</dbReference>
<keyword evidence="2" id="KW-1185">Reference proteome</keyword>
<evidence type="ECO:0000313" key="2">
    <source>
        <dbReference type="Proteomes" id="UP000248066"/>
    </source>
</evidence>
<name>A0A2W0HAG1_9BACI</name>
<dbReference type="EMBL" id="PDOF01000001">
    <property type="protein sequence ID" value="PYZ97786.1"/>
    <property type="molecule type" value="Genomic_DNA"/>
</dbReference>
<accession>A0A2W0HAG1</accession>
<reference evidence="1 2" key="1">
    <citation type="submission" date="2017-10" db="EMBL/GenBank/DDBJ databases">
        <title>Bacillus sp. nov., a halophilic bacterium isolated from a Yangshapao Lake.</title>
        <authorList>
            <person name="Wang H."/>
        </authorList>
    </citation>
    <scope>NUCLEOTIDE SEQUENCE [LARGE SCALE GENOMIC DNA]</scope>
    <source>
        <strain evidence="1 2">YSP-3</strain>
    </source>
</reference>
<sequence>MKDHCRKLAYGSPVQRLAYRAINNLGILDDFKTFTPLLCGTIPIGVNTAGSDLDIVMNVMEKDFSDFKEKVTHLYGDFEQFSMREKQKQNRPVMKANFVFEAFEFELFAQPVPSYRQRAYQHMITEAAMLEKYPFIKQRVISLKQSGMKTEPAFAYVLGLSGDPYEAVLKWGREQGILHEEE</sequence>
<dbReference type="GO" id="GO:0016787">
    <property type="term" value="F:hydrolase activity"/>
    <property type="evidence" value="ECO:0007669"/>
    <property type="project" value="UniProtKB-KW"/>
</dbReference>
<evidence type="ECO:0000313" key="1">
    <source>
        <dbReference type="EMBL" id="PYZ97786.1"/>
    </source>
</evidence>
<dbReference type="Pfam" id="PF14091">
    <property type="entry name" value="DUF4269"/>
    <property type="match status" value="1"/>
</dbReference>
<organism evidence="1 2">
    <name type="scientific">Alteribacter lacisalsi</name>
    <dbReference type="NCBI Taxonomy" id="2045244"/>
    <lineage>
        <taxon>Bacteria</taxon>
        <taxon>Bacillati</taxon>
        <taxon>Bacillota</taxon>
        <taxon>Bacilli</taxon>
        <taxon>Bacillales</taxon>
        <taxon>Bacillaceae</taxon>
        <taxon>Alteribacter</taxon>
    </lineage>
</organism>
<dbReference type="Proteomes" id="UP000248066">
    <property type="component" value="Unassembled WGS sequence"/>
</dbReference>
<comment type="caution">
    <text evidence="1">The sequence shown here is derived from an EMBL/GenBank/DDBJ whole genome shotgun (WGS) entry which is preliminary data.</text>
</comment>
<dbReference type="InterPro" id="IPR025365">
    <property type="entry name" value="DUF4269"/>
</dbReference>
<gene>
    <name evidence="1" type="ORF">CR205_04115</name>
</gene>